<keyword evidence="7 9" id="KW-1133">Transmembrane helix</keyword>
<accession>A0ABN0P7N9</accession>
<feature type="transmembrane region" description="Helical" evidence="9">
    <location>
        <begin position="115"/>
        <end position="136"/>
    </location>
</feature>
<comment type="caution">
    <text evidence="11">The sequence shown here is derived from an EMBL/GenBank/DDBJ whole genome shotgun (WGS) entry which is preliminary data.</text>
</comment>
<dbReference type="Proteomes" id="UP000016646">
    <property type="component" value="Unassembled WGS sequence"/>
</dbReference>
<dbReference type="NCBIfam" id="TIGR03022">
    <property type="entry name" value="WbaP_sugtrans"/>
    <property type="match status" value="1"/>
</dbReference>
<name>A0ABN0P7N9_TRESO</name>
<feature type="domain" description="Bacterial sugar transferase" evidence="10">
    <location>
        <begin position="279"/>
        <end position="471"/>
    </location>
</feature>
<keyword evidence="4" id="KW-1003">Cell membrane</keyword>
<evidence type="ECO:0000256" key="2">
    <source>
        <dbReference type="ARBA" id="ARBA00004236"/>
    </source>
</evidence>
<dbReference type="InterPro" id="IPR003362">
    <property type="entry name" value="Bact_transf"/>
</dbReference>
<evidence type="ECO:0000313" key="12">
    <source>
        <dbReference type="Proteomes" id="UP000016646"/>
    </source>
</evidence>
<evidence type="ECO:0000256" key="8">
    <source>
        <dbReference type="ARBA" id="ARBA00023136"/>
    </source>
</evidence>
<dbReference type="GO" id="GO:0047360">
    <property type="term" value="F:undecaprenyl-phosphate galactose phosphotransferase activity"/>
    <property type="evidence" value="ECO:0007669"/>
    <property type="project" value="UniProtKB-EC"/>
</dbReference>
<keyword evidence="5 11" id="KW-0808">Transferase</keyword>
<organism evidence="11 12">
    <name type="scientific">Treponema socranskii subsp. socranskii VPI DR56BR1116 = ATCC 35536</name>
    <dbReference type="NCBI Taxonomy" id="1125725"/>
    <lineage>
        <taxon>Bacteria</taxon>
        <taxon>Pseudomonadati</taxon>
        <taxon>Spirochaetota</taxon>
        <taxon>Spirochaetia</taxon>
        <taxon>Spirochaetales</taxon>
        <taxon>Treponemataceae</taxon>
        <taxon>Treponema</taxon>
    </lineage>
</organism>
<evidence type="ECO:0000256" key="3">
    <source>
        <dbReference type="ARBA" id="ARBA00006464"/>
    </source>
</evidence>
<feature type="transmembrane region" description="Helical" evidence="9">
    <location>
        <begin position="92"/>
        <end position="109"/>
    </location>
</feature>
<dbReference type="EC" id="2.7.8.6" evidence="11"/>
<dbReference type="PANTHER" id="PTHR30576:SF4">
    <property type="entry name" value="UNDECAPRENYL-PHOSPHATE GALACTOSE PHOSPHOTRANSFERASE"/>
    <property type="match status" value="1"/>
</dbReference>
<dbReference type="EMBL" id="AVQI01000008">
    <property type="protein sequence ID" value="ERK04903.1"/>
    <property type="molecule type" value="Genomic_DNA"/>
</dbReference>
<evidence type="ECO:0000256" key="7">
    <source>
        <dbReference type="ARBA" id="ARBA00022989"/>
    </source>
</evidence>
<keyword evidence="6 9" id="KW-0812">Transmembrane</keyword>
<feature type="transmembrane region" description="Helical" evidence="9">
    <location>
        <begin position="281"/>
        <end position="305"/>
    </location>
</feature>
<dbReference type="InterPro" id="IPR017475">
    <property type="entry name" value="EPS_sugar_tfrase"/>
</dbReference>
<gene>
    <name evidence="11" type="primary">wbaP</name>
    <name evidence="11" type="ORF">HMPREF0860_1248</name>
</gene>
<dbReference type="InterPro" id="IPR017472">
    <property type="entry name" value="Undecaprenyl-P_galact_Ptfrase"/>
</dbReference>
<sequence length="476" mass="53833">MIIDEFLRYYKQNFHRTSSFLVGLVLMFVDAVALMLSIGTSFFIINAINNSFINFRSFVTYSVYLPLILVVFYAAGLYPGIMISPVEEVKRFSICTFFSFIGIAISIFVDVDNERIAVALALMLAVPIATIFLPIVRQIARFAFGTYHWWGLPAVIYCTGSSGDAVINRMLERSDLGYKPAVIINSGAIASNTYGSIPVFHPSKELLDTIRTLKIKAAILCDYDETDVSDIMQAYRYTITVSKHQNRSISGSPQIKDIGGIVGFASTHNLTKKTNRFAKRAIDIALLVISFPLVLPLCIVVAIIIKITSPGPVFYGHPRVGKNGKPLKCWKFRSMCKDADKKLDALLAQNPKMREQWERERKFVDDPRVTPFGKFIRKTSIDELPQFWNILAGEMSFIGPRPVTKGELVKYGSQADYILSVMPGLSGMWQTSGRSDTEYEERITLDTYYIQNWSVWLDIWLIIKTVWVVFKRKGAY</sequence>
<evidence type="ECO:0000256" key="4">
    <source>
        <dbReference type="ARBA" id="ARBA00022475"/>
    </source>
</evidence>
<reference evidence="11 12" key="1">
    <citation type="submission" date="2013-08" db="EMBL/GenBank/DDBJ databases">
        <authorList>
            <person name="Durkin A.S."/>
            <person name="Haft D.R."/>
            <person name="McCorrison J."/>
            <person name="Torralba M."/>
            <person name="Gillis M."/>
            <person name="Haft D.H."/>
            <person name="Methe B."/>
            <person name="Sutton G."/>
            <person name="Nelson K.E."/>
        </authorList>
    </citation>
    <scope>NUCLEOTIDE SEQUENCE [LARGE SCALE GENOMIC DNA]</scope>
    <source>
        <strain evidence="11 12">ATCC 35536</strain>
    </source>
</reference>
<evidence type="ECO:0000313" key="11">
    <source>
        <dbReference type="EMBL" id="ERK04903.1"/>
    </source>
</evidence>
<keyword evidence="8 9" id="KW-0472">Membrane</keyword>
<feature type="transmembrane region" description="Helical" evidence="9">
    <location>
        <begin position="58"/>
        <end position="80"/>
    </location>
</feature>
<feature type="transmembrane region" description="Helical" evidence="9">
    <location>
        <begin position="20"/>
        <end position="46"/>
    </location>
</feature>
<comment type="similarity">
    <text evidence="3">Belongs to the bacterial sugar transferase family.</text>
</comment>
<evidence type="ECO:0000256" key="1">
    <source>
        <dbReference type="ARBA" id="ARBA00004141"/>
    </source>
</evidence>
<dbReference type="PANTHER" id="PTHR30576">
    <property type="entry name" value="COLANIC BIOSYNTHESIS UDP-GLUCOSE LIPID CARRIER TRANSFERASE"/>
    <property type="match status" value="1"/>
</dbReference>
<evidence type="ECO:0000256" key="6">
    <source>
        <dbReference type="ARBA" id="ARBA00022692"/>
    </source>
</evidence>
<dbReference type="RefSeq" id="WP_021495418.1">
    <property type="nucleotide sequence ID" value="NZ_AVQI01000008.1"/>
</dbReference>
<protein>
    <submittedName>
        <fullName evidence="11">Undecaprenyl-phosphate galactose phosphotransferase WbaP</fullName>
        <ecNumber evidence="11">2.7.8.6</ecNumber>
    </submittedName>
</protein>
<keyword evidence="12" id="KW-1185">Reference proteome</keyword>
<dbReference type="NCBIfam" id="TIGR03025">
    <property type="entry name" value="EPS_sugtrans"/>
    <property type="match status" value="1"/>
</dbReference>
<proteinExistence type="inferred from homology"/>
<dbReference type="Pfam" id="PF02397">
    <property type="entry name" value="Bac_transf"/>
    <property type="match status" value="1"/>
</dbReference>
<evidence type="ECO:0000256" key="9">
    <source>
        <dbReference type="SAM" id="Phobius"/>
    </source>
</evidence>
<evidence type="ECO:0000256" key="5">
    <source>
        <dbReference type="ARBA" id="ARBA00022679"/>
    </source>
</evidence>
<evidence type="ECO:0000259" key="10">
    <source>
        <dbReference type="Pfam" id="PF02397"/>
    </source>
</evidence>
<comment type="subcellular location">
    <subcellularLocation>
        <location evidence="2">Cell membrane</location>
    </subcellularLocation>
    <subcellularLocation>
        <location evidence="1">Membrane</location>
        <topology evidence="1">Multi-pass membrane protein</topology>
    </subcellularLocation>
</comment>